<protein>
    <recommendedName>
        <fullName evidence="3">Regulatory protein RecX</fullName>
    </recommendedName>
</protein>
<dbReference type="PANTHER" id="PTHR33602:SF1">
    <property type="entry name" value="REGULATORY PROTEIN RECX FAMILY PROTEIN"/>
    <property type="match status" value="1"/>
</dbReference>
<evidence type="ECO:0000313" key="8">
    <source>
        <dbReference type="Proteomes" id="UP001202248"/>
    </source>
</evidence>
<comment type="caution">
    <text evidence="7">The sequence shown here is derived from an EMBL/GenBank/DDBJ whole genome shotgun (WGS) entry which is preliminary data.</text>
</comment>
<evidence type="ECO:0000259" key="6">
    <source>
        <dbReference type="Pfam" id="PF21981"/>
    </source>
</evidence>
<name>A0ABS9SNP0_9BACT</name>
<dbReference type="Pfam" id="PF21981">
    <property type="entry name" value="RecX_HTH3"/>
    <property type="match status" value="1"/>
</dbReference>
<feature type="domain" description="RecX second three-helical" evidence="5">
    <location>
        <begin position="62"/>
        <end position="103"/>
    </location>
</feature>
<comment type="subcellular location">
    <subcellularLocation>
        <location evidence="1">Cytoplasm</location>
    </subcellularLocation>
</comment>
<accession>A0ABS9SNP0</accession>
<dbReference type="InterPro" id="IPR053925">
    <property type="entry name" value="RecX_HTH_3rd"/>
</dbReference>
<organism evidence="7 8">
    <name type="scientific">Niabella ginsengisoli</name>
    <dbReference type="NCBI Taxonomy" id="522298"/>
    <lineage>
        <taxon>Bacteria</taxon>
        <taxon>Pseudomonadati</taxon>
        <taxon>Bacteroidota</taxon>
        <taxon>Chitinophagia</taxon>
        <taxon>Chitinophagales</taxon>
        <taxon>Chitinophagaceae</taxon>
        <taxon>Niabella</taxon>
    </lineage>
</organism>
<evidence type="ECO:0000259" key="5">
    <source>
        <dbReference type="Pfam" id="PF02631"/>
    </source>
</evidence>
<keyword evidence="4" id="KW-0963">Cytoplasm</keyword>
<evidence type="ECO:0000313" key="7">
    <source>
        <dbReference type="EMBL" id="MCH5600008.1"/>
    </source>
</evidence>
<gene>
    <name evidence="7" type="ORF">MKP09_19865</name>
</gene>
<feature type="domain" description="RecX third three-helical" evidence="6">
    <location>
        <begin position="110"/>
        <end position="155"/>
    </location>
</feature>
<evidence type="ECO:0000256" key="1">
    <source>
        <dbReference type="ARBA" id="ARBA00004496"/>
    </source>
</evidence>
<comment type="similarity">
    <text evidence="2">Belongs to the RecX family.</text>
</comment>
<reference evidence="7 8" key="1">
    <citation type="submission" date="2022-02" db="EMBL/GenBank/DDBJ databases">
        <authorList>
            <person name="Min J."/>
        </authorList>
    </citation>
    <scope>NUCLEOTIDE SEQUENCE [LARGE SCALE GENOMIC DNA]</scope>
    <source>
        <strain evidence="7 8">GR10-1</strain>
    </source>
</reference>
<dbReference type="Gene3D" id="1.10.10.10">
    <property type="entry name" value="Winged helix-like DNA-binding domain superfamily/Winged helix DNA-binding domain"/>
    <property type="match status" value="1"/>
</dbReference>
<dbReference type="Proteomes" id="UP001202248">
    <property type="component" value="Unassembled WGS sequence"/>
</dbReference>
<proteinExistence type="inferred from homology"/>
<dbReference type="InterPro" id="IPR053924">
    <property type="entry name" value="RecX_HTH_2nd"/>
</dbReference>
<dbReference type="InterPro" id="IPR036388">
    <property type="entry name" value="WH-like_DNA-bd_sf"/>
</dbReference>
<dbReference type="InterPro" id="IPR003783">
    <property type="entry name" value="Regulatory_RecX"/>
</dbReference>
<dbReference type="EMBL" id="JAKWBL010000004">
    <property type="protein sequence ID" value="MCH5600008.1"/>
    <property type="molecule type" value="Genomic_DNA"/>
</dbReference>
<dbReference type="Pfam" id="PF02631">
    <property type="entry name" value="RecX_HTH2"/>
    <property type="match status" value="1"/>
</dbReference>
<evidence type="ECO:0000256" key="3">
    <source>
        <dbReference type="ARBA" id="ARBA00018111"/>
    </source>
</evidence>
<dbReference type="RefSeq" id="WP_240832026.1">
    <property type="nucleotide sequence ID" value="NZ_JAKWBL010000004.1"/>
</dbReference>
<dbReference type="PANTHER" id="PTHR33602">
    <property type="entry name" value="REGULATORY PROTEIN RECX FAMILY PROTEIN"/>
    <property type="match status" value="1"/>
</dbReference>
<keyword evidence="8" id="KW-1185">Reference proteome</keyword>
<evidence type="ECO:0000256" key="4">
    <source>
        <dbReference type="ARBA" id="ARBA00022490"/>
    </source>
</evidence>
<sequence>MEQNFKSKQSLTKEQALQKLRHYCAYAERCHNDVISKLYDLNVWKKDHDEIVATLIEENYLNEERFAKLFAGGHFRTKQWGKNKIIQGLKQKGISAYCIKAGLKEIDEADYEATLQKLFQQKWESVKGTQNRFAKMKKVSDYLLQKGYEAQLINQLFNKI</sequence>
<evidence type="ECO:0000256" key="2">
    <source>
        <dbReference type="ARBA" id="ARBA00009695"/>
    </source>
</evidence>